<evidence type="ECO:0000313" key="2">
    <source>
        <dbReference type="Proteomes" id="UP001174936"/>
    </source>
</evidence>
<protein>
    <submittedName>
        <fullName evidence="1">Uncharacterized protein</fullName>
    </submittedName>
</protein>
<gene>
    <name evidence="1" type="ORF">B0T16DRAFT_34530</name>
</gene>
<name>A0AA39YPI5_9PEZI</name>
<evidence type="ECO:0000313" key="1">
    <source>
        <dbReference type="EMBL" id="KAK0656343.1"/>
    </source>
</evidence>
<dbReference type="Proteomes" id="UP001174936">
    <property type="component" value="Unassembled WGS sequence"/>
</dbReference>
<proteinExistence type="predicted"/>
<comment type="caution">
    <text evidence="1">The sequence shown here is derived from an EMBL/GenBank/DDBJ whole genome shotgun (WGS) entry which is preliminary data.</text>
</comment>
<keyword evidence="2" id="KW-1185">Reference proteome</keyword>
<dbReference type="AlphaFoldDB" id="A0AA39YPI5"/>
<reference evidence="1" key="1">
    <citation type="submission" date="2023-06" db="EMBL/GenBank/DDBJ databases">
        <title>Genome-scale phylogeny and comparative genomics of the fungal order Sordariales.</title>
        <authorList>
            <consortium name="Lawrence Berkeley National Laboratory"/>
            <person name="Hensen N."/>
            <person name="Bonometti L."/>
            <person name="Westerberg I."/>
            <person name="Brannstrom I.O."/>
            <person name="Guillou S."/>
            <person name="Cros-Aarteil S."/>
            <person name="Calhoun S."/>
            <person name="Haridas S."/>
            <person name="Kuo A."/>
            <person name="Mondo S."/>
            <person name="Pangilinan J."/>
            <person name="Riley R."/>
            <person name="Labutti K."/>
            <person name="Andreopoulos B."/>
            <person name="Lipzen A."/>
            <person name="Chen C."/>
            <person name="Yanf M."/>
            <person name="Daum C."/>
            <person name="Ng V."/>
            <person name="Clum A."/>
            <person name="Steindorff A."/>
            <person name="Ohm R."/>
            <person name="Martin F."/>
            <person name="Silar P."/>
            <person name="Natvig D."/>
            <person name="Lalanne C."/>
            <person name="Gautier V."/>
            <person name="Ament-Velasquez S.L."/>
            <person name="Kruys A."/>
            <person name="Hutchinson M.I."/>
            <person name="Powell A.J."/>
            <person name="Barry K."/>
            <person name="Miller A.N."/>
            <person name="Grigoriev I.V."/>
            <person name="Debuchy R."/>
            <person name="Gladieux P."/>
            <person name="Thoren M.H."/>
            <person name="Johannesson H."/>
        </authorList>
    </citation>
    <scope>NUCLEOTIDE SEQUENCE</scope>
    <source>
        <strain evidence="1">SMH2532-1</strain>
    </source>
</reference>
<sequence length="86" mass="8866">MICLPALSSCGEAVAGTGQEHASSISRPSSNSTATFVLREENGTPRPTLNQTNSPTIPALCIHSGNSIPSLPTSPFSFVFASPDCC</sequence>
<organism evidence="1 2">
    <name type="scientific">Cercophora newfieldiana</name>
    <dbReference type="NCBI Taxonomy" id="92897"/>
    <lineage>
        <taxon>Eukaryota</taxon>
        <taxon>Fungi</taxon>
        <taxon>Dikarya</taxon>
        <taxon>Ascomycota</taxon>
        <taxon>Pezizomycotina</taxon>
        <taxon>Sordariomycetes</taxon>
        <taxon>Sordariomycetidae</taxon>
        <taxon>Sordariales</taxon>
        <taxon>Lasiosphaeriaceae</taxon>
        <taxon>Cercophora</taxon>
    </lineage>
</organism>
<dbReference type="EMBL" id="JAULSV010000001">
    <property type="protein sequence ID" value="KAK0656343.1"/>
    <property type="molecule type" value="Genomic_DNA"/>
</dbReference>
<accession>A0AA39YPI5</accession>